<dbReference type="GO" id="GO:0016702">
    <property type="term" value="F:oxidoreductase activity, acting on single donors with incorporation of molecular oxygen, incorporation of two atoms of oxygen"/>
    <property type="evidence" value="ECO:0007669"/>
    <property type="project" value="InterPro"/>
</dbReference>
<dbReference type="Gene3D" id="2.60.120.200">
    <property type="match status" value="2"/>
</dbReference>
<gene>
    <name evidence="12" type="ORF">ARMSODRAFT_1014613</name>
</gene>
<comment type="subcellular location">
    <subcellularLocation>
        <location evidence="1">Membrane</location>
        <topology evidence="1">Single-pass type II membrane protein</topology>
    </subcellularLocation>
</comment>
<keyword evidence="12" id="KW-0430">Lectin</keyword>
<dbReference type="GO" id="GO:0031505">
    <property type="term" value="P:fungal-type cell wall organization"/>
    <property type="evidence" value="ECO:0007669"/>
    <property type="project" value="TreeGrafter"/>
</dbReference>
<dbReference type="AlphaFoldDB" id="A0A2H3C7L7"/>
<feature type="compositionally biased region" description="Polar residues" evidence="9">
    <location>
        <begin position="757"/>
        <end position="773"/>
    </location>
</feature>
<keyword evidence="5 10" id="KW-1133">Transmembrane helix</keyword>
<evidence type="ECO:0000256" key="6">
    <source>
        <dbReference type="ARBA" id="ARBA00023136"/>
    </source>
</evidence>
<dbReference type="PROSITE" id="PS51762">
    <property type="entry name" value="GH16_2"/>
    <property type="match status" value="1"/>
</dbReference>
<evidence type="ECO:0000313" key="13">
    <source>
        <dbReference type="Proteomes" id="UP000218334"/>
    </source>
</evidence>
<keyword evidence="3 10" id="KW-0812">Transmembrane</keyword>
<name>A0A2H3C7L7_9AGAR</name>
<dbReference type="Proteomes" id="UP000218334">
    <property type="component" value="Unassembled WGS sequence"/>
</dbReference>
<dbReference type="FunFam" id="2.60.120.200:FF:000259">
    <property type="entry name" value="Chromosome 9, whole genome shotgun sequence"/>
    <property type="match status" value="1"/>
</dbReference>
<dbReference type="SUPFAM" id="SSF49899">
    <property type="entry name" value="Concanavalin A-like lectins/glucanases"/>
    <property type="match status" value="1"/>
</dbReference>
<feature type="region of interest" description="Disordered" evidence="9">
    <location>
        <begin position="68"/>
        <end position="92"/>
    </location>
</feature>
<dbReference type="FunFam" id="2.60.120.200:FF:000135">
    <property type="entry name" value="Related to KRE6-glucan synthase subunit"/>
    <property type="match status" value="1"/>
</dbReference>
<evidence type="ECO:0000256" key="4">
    <source>
        <dbReference type="ARBA" id="ARBA00022968"/>
    </source>
</evidence>
<dbReference type="CDD" id="cd02180">
    <property type="entry name" value="GH16_fungal_KRE6_glucanase"/>
    <property type="match status" value="1"/>
</dbReference>
<evidence type="ECO:0000256" key="3">
    <source>
        <dbReference type="ARBA" id="ARBA00022692"/>
    </source>
</evidence>
<evidence type="ECO:0000256" key="10">
    <source>
        <dbReference type="SAM" id="Phobius"/>
    </source>
</evidence>
<accession>A0A2H3C7L7</accession>
<keyword evidence="13" id="KW-1185">Reference proteome</keyword>
<feature type="transmembrane region" description="Helical" evidence="10">
    <location>
        <begin position="152"/>
        <end position="175"/>
    </location>
</feature>
<evidence type="ECO:0000256" key="7">
    <source>
        <dbReference type="ARBA" id="ARBA00023180"/>
    </source>
</evidence>
<dbReference type="GO" id="GO:0005789">
    <property type="term" value="C:endoplasmic reticulum membrane"/>
    <property type="evidence" value="ECO:0007669"/>
    <property type="project" value="TreeGrafter"/>
</dbReference>
<dbReference type="PANTHER" id="PTHR31361">
    <property type="entry name" value="BETA-GLUCAN SYNTHESIS-ASSOCIATED PROTEIN KRE6-RELATED"/>
    <property type="match status" value="1"/>
</dbReference>
<evidence type="ECO:0000256" key="1">
    <source>
        <dbReference type="ARBA" id="ARBA00004606"/>
    </source>
</evidence>
<dbReference type="Pfam" id="PF03935">
    <property type="entry name" value="SKN1_KRE6_Sbg1"/>
    <property type="match status" value="1"/>
</dbReference>
<feature type="region of interest" description="Disordered" evidence="9">
    <location>
        <begin position="748"/>
        <end position="773"/>
    </location>
</feature>
<dbReference type="PANTHER" id="PTHR31361:SF1">
    <property type="entry name" value="BETA-GLUCAN SYNTHESIS-ASSOCIATED PROTEIN KRE6-RELATED"/>
    <property type="match status" value="1"/>
</dbReference>
<dbReference type="GO" id="GO:0005886">
    <property type="term" value="C:plasma membrane"/>
    <property type="evidence" value="ECO:0007669"/>
    <property type="project" value="TreeGrafter"/>
</dbReference>
<dbReference type="GO" id="GO:0015926">
    <property type="term" value="F:glucosidase activity"/>
    <property type="evidence" value="ECO:0007669"/>
    <property type="project" value="TreeGrafter"/>
</dbReference>
<evidence type="ECO:0000313" key="12">
    <source>
        <dbReference type="EMBL" id="PBK74328.1"/>
    </source>
</evidence>
<proteinExistence type="inferred from homology"/>
<sequence>MDCRFSTLIHVHEETALRQSINTDQRTVRSFLDPSVFDARLKFRYVLPSYYFSDQLLTMWSSRTGNPSTSSFLAGPSQRHRTGRASASNFDGEPTELKPLSSKFSLSADPQTWGMNMSPHLPEPDDDLHNPTVRDGRVVESSSRVCISKRGLANVGCLGILVLGLLTLFLVYPILKYMNDRNKPTGTLLGADASGKASPTSCHVPKIPGNFGPIDLDTPKDAYTIKSWRDGKDFQLVFSDEFEQNGRTFYPGDDPYWEAVDFHYWLTNDLEWHDPAAVTTNNGSLVITLSKKSTHSMDYQGGFLQTWNKFCFTGGYVVTSVQLPGINNVVGLWPAVWVMGNLGRAGYGATLEGLWPYSYDACDVGTVPNQTLNGRPESALTTGPAEYNYELSYLPGQRLSRCTCDGESHPGPRHADGTYVGRSAPEIDILEAQVSDSVGEVSQSGQWAPFDPSYIWNNNSDNLVITDTTRSHINTYRGGITQETTSVVSQSAQDCYQLGTGCFAIYGLEYKPGYESDGAYMSWINDGKVAWTLNAAGVGAQSEVEISARPIPQEPMYLIANLGISYNFGVVDVDHLTFPAVMSVDYIRVYQDPDNINIGCNPADFPTAAYIETYKEAYSNPNLTTWVDDYGQAMPKNSHCSEARLQILLVTLLSQRGTSGKPFEELLEELNYTIVDDLHTNDTTFLRGMWPTDANGVMEIKTIVPGFYVQRTVHQDWVLQFNGTVKTDTIANTGQIFLSEYPMSTEPYVSHTEIERTPSTQPRSSMDGSPSWL</sequence>
<dbReference type="InterPro" id="IPR015889">
    <property type="entry name" value="Intradiol_dOase_core"/>
</dbReference>
<evidence type="ECO:0000256" key="9">
    <source>
        <dbReference type="SAM" id="MobiDB-lite"/>
    </source>
</evidence>
<comment type="similarity">
    <text evidence="2">Belongs to the SKN1/KRE6 family.</text>
</comment>
<keyword evidence="8" id="KW-0961">Cell wall biogenesis/degradation</keyword>
<keyword evidence="6 10" id="KW-0472">Membrane</keyword>
<dbReference type="InterPro" id="IPR005629">
    <property type="entry name" value="Skn1/Kre6/Sbg1"/>
</dbReference>
<feature type="domain" description="GH16" evidence="11">
    <location>
        <begin position="205"/>
        <end position="595"/>
    </location>
</feature>
<dbReference type="GO" id="GO:0030246">
    <property type="term" value="F:carbohydrate binding"/>
    <property type="evidence" value="ECO:0007669"/>
    <property type="project" value="UniProtKB-KW"/>
</dbReference>
<dbReference type="GO" id="GO:0005506">
    <property type="term" value="F:iron ion binding"/>
    <property type="evidence" value="ECO:0007669"/>
    <property type="project" value="InterPro"/>
</dbReference>
<dbReference type="STRING" id="1076256.A0A2H3C7L7"/>
<evidence type="ECO:0000259" key="11">
    <source>
        <dbReference type="PROSITE" id="PS51762"/>
    </source>
</evidence>
<dbReference type="InterPro" id="IPR013320">
    <property type="entry name" value="ConA-like_dom_sf"/>
</dbReference>
<dbReference type="GO" id="GO:0006078">
    <property type="term" value="P:(1-&gt;6)-beta-D-glucan biosynthetic process"/>
    <property type="evidence" value="ECO:0007669"/>
    <property type="project" value="TreeGrafter"/>
</dbReference>
<evidence type="ECO:0000256" key="8">
    <source>
        <dbReference type="ARBA" id="ARBA00023316"/>
    </source>
</evidence>
<keyword evidence="7" id="KW-0325">Glycoprotein</keyword>
<dbReference type="EMBL" id="KZ293419">
    <property type="protein sequence ID" value="PBK74328.1"/>
    <property type="molecule type" value="Genomic_DNA"/>
</dbReference>
<evidence type="ECO:0000256" key="5">
    <source>
        <dbReference type="ARBA" id="ARBA00022989"/>
    </source>
</evidence>
<evidence type="ECO:0000256" key="2">
    <source>
        <dbReference type="ARBA" id="ARBA00010962"/>
    </source>
</evidence>
<organism evidence="12 13">
    <name type="scientific">Armillaria solidipes</name>
    <dbReference type="NCBI Taxonomy" id="1076256"/>
    <lineage>
        <taxon>Eukaryota</taxon>
        <taxon>Fungi</taxon>
        <taxon>Dikarya</taxon>
        <taxon>Basidiomycota</taxon>
        <taxon>Agaricomycotina</taxon>
        <taxon>Agaricomycetes</taxon>
        <taxon>Agaricomycetidae</taxon>
        <taxon>Agaricales</taxon>
        <taxon>Marasmiineae</taxon>
        <taxon>Physalacriaceae</taxon>
        <taxon>Armillaria</taxon>
    </lineage>
</organism>
<dbReference type="InterPro" id="IPR000757">
    <property type="entry name" value="Beta-glucanase-like"/>
</dbReference>
<dbReference type="SUPFAM" id="SSF49482">
    <property type="entry name" value="Aromatic compound dioxygenase"/>
    <property type="match status" value="1"/>
</dbReference>
<reference evidence="13" key="1">
    <citation type="journal article" date="2017" name="Nat. Ecol. Evol.">
        <title>Genome expansion and lineage-specific genetic innovations in the forest pathogenic fungi Armillaria.</title>
        <authorList>
            <person name="Sipos G."/>
            <person name="Prasanna A.N."/>
            <person name="Walter M.C."/>
            <person name="O'Connor E."/>
            <person name="Balint B."/>
            <person name="Krizsan K."/>
            <person name="Kiss B."/>
            <person name="Hess J."/>
            <person name="Varga T."/>
            <person name="Slot J."/>
            <person name="Riley R."/>
            <person name="Boka B."/>
            <person name="Rigling D."/>
            <person name="Barry K."/>
            <person name="Lee J."/>
            <person name="Mihaltcheva S."/>
            <person name="LaButti K."/>
            <person name="Lipzen A."/>
            <person name="Waldron R."/>
            <person name="Moloney N.M."/>
            <person name="Sperisen C."/>
            <person name="Kredics L."/>
            <person name="Vagvoelgyi C."/>
            <person name="Patrignani A."/>
            <person name="Fitzpatrick D."/>
            <person name="Nagy I."/>
            <person name="Doyle S."/>
            <person name="Anderson J.B."/>
            <person name="Grigoriev I.V."/>
            <person name="Gueldener U."/>
            <person name="Muensterkoetter M."/>
            <person name="Nagy L.G."/>
        </authorList>
    </citation>
    <scope>NUCLEOTIDE SEQUENCE [LARGE SCALE GENOMIC DNA]</scope>
    <source>
        <strain evidence="13">28-4</strain>
    </source>
</reference>
<dbReference type="Gene3D" id="2.60.130.10">
    <property type="entry name" value="Aromatic compound dioxygenase"/>
    <property type="match status" value="1"/>
</dbReference>
<protein>
    <submittedName>
        <fullName evidence="12">Concanavalin A-like lectin/glucanase</fullName>
    </submittedName>
</protein>
<keyword evidence="4" id="KW-0735">Signal-anchor</keyword>